<evidence type="ECO:0000256" key="2">
    <source>
        <dbReference type="ARBA" id="ARBA00008902"/>
    </source>
</evidence>
<dbReference type="GO" id="GO:0050830">
    <property type="term" value="P:defense response to Gram-positive bacterium"/>
    <property type="evidence" value="ECO:0007669"/>
    <property type="project" value="TreeGrafter"/>
</dbReference>
<dbReference type="PANTHER" id="PTHR31698:SF10">
    <property type="entry name" value="LYSOZYME G"/>
    <property type="match status" value="1"/>
</dbReference>
<keyword evidence="5" id="KW-0929">Antimicrobial</keyword>
<dbReference type="AlphaFoldDB" id="A0AAV7CP47"/>
<accession>A0AAV7CP47</accession>
<evidence type="ECO:0000313" key="14">
    <source>
        <dbReference type="Proteomes" id="UP000824782"/>
    </source>
</evidence>
<dbReference type="GO" id="GO:0031640">
    <property type="term" value="P:killing of cells of another organism"/>
    <property type="evidence" value="ECO:0007669"/>
    <property type="project" value="UniProtKB-KW"/>
</dbReference>
<evidence type="ECO:0000256" key="1">
    <source>
        <dbReference type="ARBA" id="ARBA00000632"/>
    </source>
</evidence>
<dbReference type="EC" id="3.2.1.17" evidence="3 9"/>
<feature type="signal peptide" evidence="11">
    <location>
        <begin position="1"/>
        <end position="18"/>
    </location>
</feature>
<feature type="active site" evidence="10">
    <location>
        <position position="90"/>
    </location>
</feature>
<dbReference type="PANTHER" id="PTHR31698">
    <property type="entry name" value="LYSOZYME G FAMILY MEMBER"/>
    <property type="match status" value="1"/>
</dbReference>
<evidence type="ECO:0000256" key="9">
    <source>
        <dbReference type="PIRNR" id="PIRNR001065"/>
    </source>
</evidence>
<evidence type="ECO:0000256" key="8">
    <source>
        <dbReference type="ARBA" id="ARBA00023295"/>
    </source>
</evidence>
<keyword evidence="8 9" id="KW-0326">Glycosidase</keyword>
<comment type="catalytic activity">
    <reaction evidence="1 9">
        <text>Hydrolysis of (1-&gt;4)-beta-linkages between N-acetylmuramic acid and N-acetyl-D-glucosamine residues in a peptidoglycan and between N-acetyl-D-glucosamine residues in chitodextrins.</text>
        <dbReference type="EC" id="3.2.1.17"/>
    </reaction>
</comment>
<dbReference type="EMBL" id="WNYA01000002">
    <property type="protein sequence ID" value="KAG8586840.1"/>
    <property type="molecule type" value="Genomic_DNA"/>
</dbReference>
<evidence type="ECO:0000256" key="5">
    <source>
        <dbReference type="ARBA" id="ARBA00022529"/>
    </source>
</evidence>
<sequence>MTFYFILIFSVIAGTVISSGIYGDIGKIPTTGASLRTAKQDRLSSSGVKASIKLAETDLGRMNRYKSIIQAVAVKKKVDAALLCGVISRETRAGNTLKNGWGDNHNGFGLMQVDQRYHKPRGAYNSEEHITQGTEILISMYNSMVKKFPSSSKEMWLKGAIAAYNAGPGNVKNLKDVDKYTTGKDYANDVVARAQYCRSKGY</sequence>
<evidence type="ECO:0000256" key="3">
    <source>
        <dbReference type="ARBA" id="ARBA00012732"/>
    </source>
</evidence>
<dbReference type="CDD" id="cd01021">
    <property type="entry name" value="GEWL"/>
    <property type="match status" value="1"/>
</dbReference>
<dbReference type="SUPFAM" id="SSF53955">
    <property type="entry name" value="Lysozyme-like"/>
    <property type="match status" value="1"/>
</dbReference>
<dbReference type="PIRSF" id="PIRSF001065">
    <property type="entry name" value="Lysozyme_g"/>
    <property type="match status" value="1"/>
</dbReference>
<evidence type="ECO:0000256" key="6">
    <source>
        <dbReference type="ARBA" id="ARBA00022638"/>
    </source>
</evidence>
<dbReference type="Pfam" id="PF01464">
    <property type="entry name" value="SLT"/>
    <property type="match status" value="1"/>
</dbReference>
<keyword evidence="6" id="KW-0081">Bacteriolytic enzyme</keyword>
<dbReference type="GO" id="GO:0009253">
    <property type="term" value="P:peptidoglycan catabolic process"/>
    <property type="evidence" value="ECO:0007669"/>
    <property type="project" value="InterPro"/>
</dbReference>
<evidence type="ECO:0000256" key="4">
    <source>
        <dbReference type="ARBA" id="ARBA00016485"/>
    </source>
</evidence>
<evidence type="ECO:0000256" key="7">
    <source>
        <dbReference type="ARBA" id="ARBA00022801"/>
    </source>
</evidence>
<evidence type="ECO:0000256" key="10">
    <source>
        <dbReference type="PIRSR" id="PIRSR001065-1"/>
    </source>
</evidence>
<feature type="active site" evidence="10">
    <location>
        <position position="103"/>
    </location>
</feature>
<organism evidence="13 14">
    <name type="scientific">Engystomops pustulosus</name>
    <name type="common">Tungara frog</name>
    <name type="synonym">Physalaemus pustulosus</name>
    <dbReference type="NCBI Taxonomy" id="76066"/>
    <lineage>
        <taxon>Eukaryota</taxon>
        <taxon>Metazoa</taxon>
        <taxon>Chordata</taxon>
        <taxon>Craniata</taxon>
        <taxon>Vertebrata</taxon>
        <taxon>Euteleostomi</taxon>
        <taxon>Amphibia</taxon>
        <taxon>Batrachia</taxon>
        <taxon>Anura</taxon>
        <taxon>Neobatrachia</taxon>
        <taxon>Hyloidea</taxon>
        <taxon>Leptodactylidae</taxon>
        <taxon>Leiuperinae</taxon>
        <taxon>Engystomops</taxon>
    </lineage>
</organism>
<dbReference type="FunFam" id="1.10.530.10:FF:000026">
    <property type="entry name" value="Lysozyme g"/>
    <property type="match status" value="1"/>
</dbReference>
<keyword evidence="11" id="KW-0732">Signal</keyword>
<dbReference type="InterPro" id="IPR023346">
    <property type="entry name" value="Lysozyme-like_dom_sf"/>
</dbReference>
<dbReference type="GO" id="GO:0005576">
    <property type="term" value="C:extracellular region"/>
    <property type="evidence" value="ECO:0007669"/>
    <property type="project" value="TreeGrafter"/>
</dbReference>
<dbReference type="InterPro" id="IPR002152">
    <property type="entry name" value="Glyco_hydro_23"/>
</dbReference>
<reference evidence="13" key="1">
    <citation type="thesis" date="2020" institute="ProQuest LLC" country="789 East Eisenhower Parkway, Ann Arbor, MI, USA">
        <title>Comparative Genomics and Chromosome Evolution.</title>
        <authorList>
            <person name="Mudd A.B."/>
        </authorList>
    </citation>
    <scope>NUCLEOTIDE SEQUENCE</scope>
    <source>
        <strain evidence="13">237g6f4</strain>
        <tissue evidence="13">Blood</tissue>
    </source>
</reference>
<dbReference type="PRINTS" id="PR00749">
    <property type="entry name" value="LYSOZYMEG"/>
</dbReference>
<comment type="similarity">
    <text evidence="2 9">Belongs to the glycosyl hydrolase 23 family.</text>
</comment>
<evidence type="ECO:0000259" key="12">
    <source>
        <dbReference type="Pfam" id="PF01464"/>
    </source>
</evidence>
<dbReference type="Gene3D" id="1.10.530.10">
    <property type="match status" value="1"/>
</dbReference>
<gene>
    <name evidence="13" type="ORF">GDO81_005496</name>
</gene>
<evidence type="ECO:0000313" key="13">
    <source>
        <dbReference type="EMBL" id="KAG8586840.1"/>
    </source>
</evidence>
<feature type="domain" description="Transglycosylase SLT" evidence="12">
    <location>
        <begin position="68"/>
        <end position="178"/>
    </location>
</feature>
<protein>
    <recommendedName>
        <fullName evidence="4 9">Lysozyme g</fullName>
        <ecNumber evidence="3 9">3.2.1.17</ecNumber>
    </recommendedName>
</protein>
<comment type="caution">
    <text evidence="13">The sequence shown here is derived from an EMBL/GenBank/DDBJ whole genome shotgun (WGS) entry which is preliminary data.</text>
</comment>
<dbReference type="InterPro" id="IPR008258">
    <property type="entry name" value="Transglycosylase_SLT_dom_1"/>
</dbReference>
<evidence type="ECO:0000256" key="11">
    <source>
        <dbReference type="SAM" id="SignalP"/>
    </source>
</evidence>
<dbReference type="Proteomes" id="UP000824782">
    <property type="component" value="Unassembled WGS sequence"/>
</dbReference>
<keyword evidence="14" id="KW-1185">Reference proteome</keyword>
<dbReference type="GO" id="GO:0003796">
    <property type="term" value="F:lysozyme activity"/>
    <property type="evidence" value="ECO:0007669"/>
    <property type="project" value="UniProtKB-UniRule"/>
</dbReference>
<name>A0AAV7CP47_ENGPU</name>
<proteinExistence type="inferred from homology"/>
<feature type="chain" id="PRO_5043955847" description="Lysozyme g" evidence="11">
    <location>
        <begin position="19"/>
        <end position="202"/>
    </location>
</feature>
<keyword evidence="7 9" id="KW-0378">Hydrolase</keyword>